<accession>D5RDU4</accession>
<dbReference type="SUPFAM" id="SSF53067">
    <property type="entry name" value="Actin-like ATPase domain"/>
    <property type="match status" value="1"/>
</dbReference>
<dbReference type="EMBL" id="ADVK01000039">
    <property type="protein sequence ID" value="EFG95069.1"/>
    <property type="molecule type" value="Genomic_DNA"/>
</dbReference>
<feature type="transmembrane region" description="Helical" evidence="2">
    <location>
        <begin position="6"/>
        <end position="27"/>
    </location>
</feature>
<dbReference type="Pfam" id="PF00480">
    <property type="entry name" value="ROK"/>
    <property type="match status" value="1"/>
</dbReference>
<dbReference type="PANTHER" id="PTHR18964">
    <property type="entry name" value="ROK (REPRESSOR, ORF, KINASE) FAMILY"/>
    <property type="match status" value="1"/>
</dbReference>
<reference evidence="3 4" key="1">
    <citation type="submission" date="2010-04" db="EMBL/GenBank/DDBJ databases">
        <authorList>
            <person name="Qin X."/>
            <person name="Bachman B."/>
            <person name="Battles P."/>
            <person name="Bell A."/>
            <person name="Bess C."/>
            <person name="Bickham C."/>
            <person name="Chaboub L."/>
            <person name="Chen D."/>
            <person name="Coyle M."/>
            <person name="Deiros D.R."/>
            <person name="Dinh H."/>
            <person name="Forbes L."/>
            <person name="Fowler G."/>
            <person name="Francisco L."/>
            <person name="Fu Q."/>
            <person name="Gubbala S."/>
            <person name="Hale W."/>
            <person name="Han Y."/>
            <person name="Hemphill L."/>
            <person name="Highlander S.K."/>
            <person name="Hirani K."/>
            <person name="Hogues M."/>
            <person name="Jackson L."/>
            <person name="Jakkamsetti A."/>
            <person name="Javaid M."/>
            <person name="Jiang H."/>
            <person name="Korchina V."/>
            <person name="Kovar C."/>
            <person name="Lara F."/>
            <person name="Lee S."/>
            <person name="Mata R."/>
            <person name="Mathew T."/>
            <person name="Moen C."/>
            <person name="Morales K."/>
            <person name="Munidasa M."/>
            <person name="Nazareth L."/>
            <person name="Ngo R."/>
            <person name="Nguyen L."/>
            <person name="Okwuonu G."/>
            <person name="Ongeri F."/>
            <person name="Patil S."/>
            <person name="Petrosino J."/>
            <person name="Pham C."/>
            <person name="Pham P."/>
            <person name="Pu L.-L."/>
            <person name="Puazo M."/>
            <person name="Raj R."/>
            <person name="Reid J."/>
            <person name="Rouhana J."/>
            <person name="Saada N."/>
            <person name="Shang Y."/>
            <person name="Simmons D."/>
            <person name="Thornton R."/>
            <person name="Warren J."/>
            <person name="Weissenberger G."/>
            <person name="Zhang J."/>
            <person name="Zhang L."/>
            <person name="Zhou C."/>
            <person name="Zhu D."/>
            <person name="Muzny D."/>
            <person name="Worley K."/>
            <person name="Gibbs R."/>
        </authorList>
    </citation>
    <scope>NUCLEOTIDE SEQUENCE [LARGE SCALE GENOMIC DNA]</scope>
    <source>
        <strain evidence="4">ATCC 23726 / VPI 4351</strain>
    </source>
</reference>
<dbReference type="Gene3D" id="1.10.10.10">
    <property type="entry name" value="Winged helix-like DNA-binding domain superfamily/Winged helix DNA-binding domain"/>
    <property type="match status" value="1"/>
</dbReference>
<comment type="similarity">
    <text evidence="1">Belongs to the ROK (NagC/XylR) family.</text>
</comment>
<dbReference type="PANTHER" id="PTHR18964:SF149">
    <property type="entry name" value="BIFUNCTIONAL UDP-N-ACETYLGLUCOSAMINE 2-EPIMERASE_N-ACETYLMANNOSAMINE KINASE"/>
    <property type="match status" value="1"/>
</dbReference>
<evidence type="ECO:0000313" key="4">
    <source>
        <dbReference type="Proteomes" id="UP000003643"/>
    </source>
</evidence>
<dbReference type="InterPro" id="IPR036390">
    <property type="entry name" value="WH_DNA-bd_sf"/>
</dbReference>
<dbReference type="SUPFAM" id="SSF46785">
    <property type="entry name" value="Winged helix' DNA-binding domain"/>
    <property type="match status" value="1"/>
</dbReference>
<gene>
    <name evidence="3" type="primary">xylR</name>
    <name evidence="3" type="ORF">HMPREF0397_1379</name>
</gene>
<name>D5RDU4_FUSN2</name>
<sequence>MNLKNFKIYIFFLIFYFFNAIIIRHSILKMYKKFLSKLYKRGFKMYQKEIKQSNENIVFHSIYFTENSFSIPDLTKITNMTFPTIKRVLNEFLKKDIIKEWTLSTGGVGRRAVKYKYNPDFCYSIGVSIDEEKIRFIVINTIGKILQSKEIETTDENFLIFFERNLKYFIEEIDPKYLAKVIGVGISIPGIYNKENHFLEFNNIDRYESSIIKKLEENIKLPIWVENEANMSILAEAIIGKHKDLADFTVISINNKVTCSTFYKFGNKSEDYFFKASRVHHMIVDYENKKKVGDCISFKILKDKILEAFPNIKNLDKFFSNKKYKESKTGKKILDEYLTYMGIILKNLLFTYNPKKLIISGELSQYGNYLLDDILNIVYEKNHIFYRGRETISFSNFKGSSSIIGAALFPIVDNLM</sequence>
<evidence type="ECO:0000256" key="1">
    <source>
        <dbReference type="ARBA" id="ARBA00006479"/>
    </source>
</evidence>
<dbReference type="AlphaFoldDB" id="D5RDU4"/>
<proteinExistence type="inferred from homology"/>
<evidence type="ECO:0000256" key="2">
    <source>
        <dbReference type="SAM" id="Phobius"/>
    </source>
</evidence>
<protein>
    <submittedName>
        <fullName evidence="3">ROK family protein</fullName>
    </submittedName>
</protein>
<dbReference type="InterPro" id="IPR000600">
    <property type="entry name" value="ROK"/>
</dbReference>
<dbReference type="Gene3D" id="3.30.420.40">
    <property type="match status" value="2"/>
</dbReference>
<keyword evidence="2" id="KW-0812">Transmembrane</keyword>
<dbReference type="Proteomes" id="UP000003643">
    <property type="component" value="Unassembled WGS sequence"/>
</dbReference>
<keyword evidence="2" id="KW-0472">Membrane</keyword>
<dbReference type="InterPro" id="IPR043129">
    <property type="entry name" value="ATPase_NBD"/>
</dbReference>
<organism evidence="3 4">
    <name type="scientific">Fusobacterium nucleatum subsp. nucleatum (strain ATCC 23726 / VPI 4351)</name>
    <dbReference type="NCBI Taxonomy" id="525283"/>
    <lineage>
        <taxon>Bacteria</taxon>
        <taxon>Fusobacteriati</taxon>
        <taxon>Fusobacteriota</taxon>
        <taxon>Fusobacteriia</taxon>
        <taxon>Fusobacteriales</taxon>
        <taxon>Fusobacteriaceae</taxon>
        <taxon>Fusobacterium</taxon>
    </lineage>
</organism>
<evidence type="ECO:0000313" key="3">
    <source>
        <dbReference type="EMBL" id="EFG95069.1"/>
    </source>
</evidence>
<comment type="caution">
    <text evidence="3">The sequence shown here is derived from an EMBL/GenBank/DDBJ whole genome shotgun (WGS) entry which is preliminary data.</text>
</comment>
<dbReference type="InterPro" id="IPR036388">
    <property type="entry name" value="WH-like_DNA-bd_sf"/>
</dbReference>
<keyword evidence="2" id="KW-1133">Transmembrane helix</keyword>